<keyword evidence="11" id="KW-1185">Reference proteome</keyword>
<dbReference type="AlphaFoldDB" id="A0A916NFA3"/>
<dbReference type="EC" id="3.2.1.14" evidence="2"/>
<dbReference type="Pfam" id="PF00704">
    <property type="entry name" value="Glyco_hydro_18"/>
    <property type="match status" value="1"/>
</dbReference>
<dbReference type="RefSeq" id="WP_258540592.1">
    <property type="nucleotide sequence ID" value="NZ_OU015584.1"/>
</dbReference>
<keyword evidence="3" id="KW-0732">Signal</keyword>
<keyword evidence="5" id="KW-0624">Polysaccharide degradation</keyword>
<evidence type="ECO:0000256" key="8">
    <source>
        <dbReference type="RuleBase" id="RU004453"/>
    </source>
</evidence>
<keyword evidence="5" id="KW-0146">Chitin degradation</keyword>
<evidence type="ECO:0000256" key="3">
    <source>
        <dbReference type="ARBA" id="ARBA00022729"/>
    </source>
</evidence>
<evidence type="ECO:0000256" key="6">
    <source>
        <dbReference type="ARBA" id="ARBA00023295"/>
    </source>
</evidence>
<keyword evidence="4 7" id="KW-0378">Hydrolase</keyword>
<dbReference type="KEGG" id="ptan:CRYO30217_00355"/>
<accession>A0A916NFA3</accession>
<dbReference type="InterPro" id="IPR026444">
    <property type="entry name" value="Secre_tail"/>
</dbReference>
<dbReference type="PROSITE" id="PS51910">
    <property type="entry name" value="GH18_2"/>
    <property type="match status" value="1"/>
</dbReference>
<dbReference type="InterPro" id="IPR011583">
    <property type="entry name" value="Chitinase_II/V-like_cat"/>
</dbReference>
<dbReference type="GO" id="GO:0008061">
    <property type="term" value="F:chitin binding"/>
    <property type="evidence" value="ECO:0007669"/>
    <property type="project" value="InterPro"/>
</dbReference>
<evidence type="ECO:0000256" key="2">
    <source>
        <dbReference type="ARBA" id="ARBA00012729"/>
    </source>
</evidence>
<dbReference type="Pfam" id="PF18962">
    <property type="entry name" value="Por_Secre_tail"/>
    <property type="match status" value="1"/>
</dbReference>
<reference evidence="10" key="1">
    <citation type="submission" date="2021-04" db="EMBL/GenBank/DDBJ databases">
        <authorList>
            <person name="Rodrigo-Torres L."/>
            <person name="Arahal R. D."/>
            <person name="Lucena T."/>
        </authorList>
    </citation>
    <scope>NUCLEOTIDE SEQUENCE</scope>
    <source>
        <strain evidence="10">AS29M-1</strain>
    </source>
</reference>
<evidence type="ECO:0000256" key="5">
    <source>
        <dbReference type="ARBA" id="ARBA00023024"/>
    </source>
</evidence>
<organism evidence="10 11">
    <name type="scientific">Parvicella tangerina</name>
    <dbReference type="NCBI Taxonomy" id="2829795"/>
    <lineage>
        <taxon>Bacteria</taxon>
        <taxon>Pseudomonadati</taxon>
        <taxon>Bacteroidota</taxon>
        <taxon>Flavobacteriia</taxon>
        <taxon>Flavobacteriales</taxon>
        <taxon>Parvicellaceae</taxon>
        <taxon>Parvicella</taxon>
    </lineage>
</organism>
<keyword evidence="6 7" id="KW-0326">Glycosidase</keyword>
<evidence type="ECO:0000259" key="9">
    <source>
        <dbReference type="PROSITE" id="PS51910"/>
    </source>
</evidence>
<dbReference type="Gene3D" id="3.10.50.10">
    <property type="match status" value="1"/>
</dbReference>
<dbReference type="InterPro" id="IPR029070">
    <property type="entry name" value="Chitinase_insertion_sf"/>
</dbReference>
<evidence type="ECO:0000256" key="7">
    <source>
        <dbReference type="RuleBase" id="RU000489"/>
    </source>
</evidence>
<evidence type="ECO:0000256" key="4">
    <source>
        <dbReference type="ARBA" id="ARBA00022801"/>
    </source>
</evidence>
<feature type="domain" description="GH18" evidence="9">
    <location>
        <begin position="36"/>
        <end position="417"/>
    </location>
</feature>
<dbReference type="EMBL" id="OU015584">
    <property type="protein sequence ID" value="CAG5077339.1"/>
    <property type="molecule type" value="Genomic_DNA"/>
</dbReference>
<comment type="similarity">
    <text evidence="8">Belongs to the glycosyl hydrolase 18 family.</text>
</comment>
<dbReference type="InterPro" id="IPR001579">
    <property type="entry name" value="Glyco_hydro_18_chit_AS"/>
</dbReference>
<dbReference type="GO" id="GO:0005975">
    <property type="term" value="P:carbohydrate metabolic process"/>
    <property type="evidence" value="ECO:0007669"/>
    <property type="project" value="InterPro"/>
</dbReference>
<dbReference type="InterPro" id="IPR001223">
    <property type="entry name" value="Glyco_hydro18_cat"/>
</dbReference>
<protein>
    <recommendedName>
        <fullName evidence="2">chitinase</fullName>
        <ecNumber evidence="2">3.2.1.14</ecNumber>
    </recommendedName>
</protein>
<dbReference type="NCBIfam" id="TIGR04183">
    <property type="entry name" value="Por_Secre_tail"/>
    <property type="match status" value="1"/>
</dbReference>
<comment type="catalytic activity">
    <reaction evidence="1">
        <text>Random endo-hydrolysis of N-acetyl-beta-D-glucosaminide (1-&gt;4)-beta-linkages in chitin and chitodextrins.</text>
        <dbReference type="EC" id="3.2.1.14"/>
    </reaction>
</comment>
<dbReference type="PROSITE" id="PS01095">
    <property type="entry name" value="GH18_1"/>
    <property type="match status" value="1"/>
</dbReference>
<dbReference type="InterPro" id="IPR017853">
    <property type="entry name" value="GH"/>
</dbReference>
<evidence type="ECO:0000256" key="1">
    <source>
        <dbReference type="ARBA" id="ARBA00000822"/>
    </source>
</evidence>
<proteinExistence type="inferred from homology"/>
<evidence type="ECO:0000313" key="11">
    <source>
        <dbReference type="Proteomes" id="UP000683507"/>
    </source>
</evidence>
<dbReference type="Gene3D" id="3.20.20.80">
    <property type="entry name" value="Glycosidases"/>
    <property type="match status" value="1"/>
</dbReference>
<dbReference type="PANTHER" id="PTHR11177">
    <property type="entry name" value="CHITINASE"/>
    <property type="match status" value="1"/>
</dbReference>
<name>A0A916NFA3_9FLAO</name>
<evidence type="ECO:0000313" key="10">
    <source>
        <dbReference type="EMBL" id="CAG5077339.1"/>
    </source>
</evidence>
<dbReference type="Proteomes" id="UP000683507">
    <property type="component" value="Chromosome"/>
</dbReference>
<dbReference type="CDD" id="cd06548">
    <property type="entry name" value="GH18_chitinase"/>
    <property type="match status" value="1"/>
</dbReference>
<gene>
    <name evidence="10" type="ORF">CRYO30217_00355</name>
</gene>
<dbReference type="GO" id="GO:0005576">
    <property type="term" value="C:extracellular region"/>
    <property type="evidence" value="ECO:0007669"/>
    <property type="project" value="TreeGrafter"/>
</dbReference>
<dbReference type="PANTHER" id="PTHR11177:SF317">
    <property type="entry name" value="CHITINASE 12-RELATED"/>
    <property type="match status" value="1"/>
</dbReference>
<dbReference type="InterPro" id="IPR050314">
    <property type="entry name" value="Glycosyl_Hydrlase_18"/>
</dbReference>
<dbReference type="GO" id="GO:0006032">
    <property type="term" value="P:chitin catabolic process"/>
    <property type="evidence" value="ECO:0007669"/>
    <property type="project" value="UniProtKB-KW"/>
</dbReference>
<dbReference type="SMART" id="SM00636">
    <property type="entry name" value="Glyco_18"/>
    <property type="match status" value="1"/>
</dbReference>
<keyword evidence="5" id="KW-0119">Carbohydrate metabolism</keyword>
<dbReference type="SUPFAM" id="SSF51445">
    <property type="entry name" value="(Trans)glycosidases"/>
    <property type="match status" value="1"/>
</dbReference>
<sequence length="521" mass="57403">MEPKLLIEKITQTLLLIIISGTPILKANLANAQNCREVIGYYPNWQWYDRNKLVNPQSIDYSKYTIINYSFFAPQADGTIDATDDWADENLLLGEINWASGGYYPNTSIVELAHNNGVKIIPAIGGWTLSDNFPIIAADPQKRATFAQSCVDLIQTYNFDGIDIDWEYPGFATHGGTAQDITNFNLLLQDIRTAIDNYGNSIGKTMILSACVSADPNKMDDIDWNTIAQQVDYINLMSYDFFGAFDPITNHNSPLKAPAQGNPAFNLDAAVQTLLNTYQVDPAKLNAGIAFYGRSQTTVSSPGLHVQGTGQADLNTFGTDQGTPLYYNVMSSLSQFDYHWDSLAKTPYLTGKNGLNTFVSFDDERSVALKAEYIVEQDLAGAIIWEITGDYMETTPGSGIIAGTPLADTINNVFCNYIPNSPDTTGNGGNGNPGLRIDEVIKPLVSVYPNPANSSVSINFNRKVSAVLKLRSSEGRLIKQSEIYADHYTLEDIAELAAGMYFLEVDYLLINQTEVLKIIRK</sequence>
<dbReference type="GO" id="GO:0008843">
    <property type="term" value="F:endochitinase activity"/>
    <property type="evidence" value="ECO:0007669"/>
    <property type="project" value="UniProtKB-EC"/>
</dbReference>